<evidence type="ECO:0000313" key="2">
    <source>
        <dbReference type="EMBL" id="CAI6337408.1"/>
    </source>
</evidence>
<protein>
    <submittedName>
        <fullName evidence="2">Uncharacterized protein</fullName>
    </submittedName>
</protein>
<comment type="caution">
    <text evidence="2">The sequence shown here is derived from an EMBL/GenBank/DDBJ whole genome shotgun (WGS) entry which is preliminary data.</text>
</comment>
<keyword evidence="3" id="KW-1185">Reference proteome</keyword>
<evidence type="ECO:0000313" key="3">
    <source>
        <dbReference type="Proteomes" id="UP001152607"/>
    </source>
</evidence>
<reference evidence="2" key="1">
    <citation type="submission" date="2023-01" db="EMBL/GenBank/DDBJ databases">
        <authorList>
            <person name="Van Ghelder C."/>
            <person name="Rancurel C."/>
        </authorList>
    </citation>
    <scope>NUCLEOTIDE SEQUENCE</scope>
    <source>
        <strain evidence="2">CNCM I-4278</strain>
    </source>
</reference>
<dbReference type="EMBL" id="CAOQHR010000007">
    <property type="protein sequence ID" value="CAI6337408.1"/>
    <property type="molecule type" value="Genomic_DNA"/>
</dbReference>
<feature type="compositionally biased region" description="Basic and acidic residues" evidence="1">
    <location>
        <begin position="1"/>
        <end position="15"/>
    </location>
</feature>
<dbReference type="Proteomes" id="UP001152607">
    <property type="component" value="Unassembled WGS sequence"/>
</dbReference>
<organism evidence="2 3">
    <name type="scientific">Periconia digitata</name>
    <dbReference type="NCBI Taxonomy" id="1303443"/>
    <lineage>
        <taxon>Eukaryota</taxon>
        <taxon>Fungi</taxon>
        <taxon>Dikarya</taxon>
        <taxon>Ascomycota</taxon>
        <taxon>Pezizomycotina</taxon>
        <taxon>Dothideomycetes</taxon>
        <taxon>Pleosporomycetidae</taxon>
        <taxon>Pleosporales</taxon>
        <taxon>Massarineae</taxon>
        <taxon>Periconiaceae</taxon>
        <taxon>Periconia</taxon>
    </lineage>
</organism>
<proteinExistence type="predicted"/>
<accession>A0A9W4UND3</accession>
<gene>
    <name evidence="2" type="ORF">PDIGIT_LOCUS10520</name>
</gene>
<evidence type="ECO:0000256" key="1">
    <source>
        <dbReference type="SAM" id="MobiDB-lite"/>
    </source>
</evidence>
<feature type="region of interest" description="Disordered" evidence="1">
    <location>
        <begin position="1"/>
        <end position="20"/>
    </location>
</feature>
<dbReference type="AlphaFoldDB" id="A0A9W4UND3"/>
<name>A0A9W4UND3_9PLEO</name>
<sequence>MPAFEHRDGNERDLRGTGQMDNIDRLGSLARYRFHMQQQNAGRVYSILNNPPKSGCKRPGAPSLREHGISMAGYRLYPFMHLDGTRWNIGPRPNRASQYDYLFLNMLRGAHPRSLRVPSLNLYQIPHVYAARCHTCKSRKEN</sequence>